<feature type="domain" description="Pyrrolo-quinoline quinone repeat" evidence="3">
    <location>
        <begin position="156"/>
        <end position="323"/>
    </location>
</feature>
<dbReference type="InterPro" id="IPR015943">
    <property type="entry name" value="WD40/YVTN_repeat-like_dom_sf"/>
</dbReference>
<keyword evidence="5" id="KW-1185">Reference proteome</keyword>
<protein>
    <submittedName>
        <fullName evidence="4">PQQ-binding-like beta-propeller repeat protein</fullName>
    </submittedName>
</protein>
<evidence type="ECO:0000256" key="2">
    <source>
        <dbReference type="SAM" id="SignalP"/>
    </source>
</evidence>
<dbReference type="InterPro" id="IPR002372">
    <property type="entry name" value="PQQ_rpt_dom"/>
</dbReference>
<evidence type="ECO:0000256" key="1">
    <source>
        <dbReference type="SAM" id="MobiDB-lite"/>
    </source>
</evidence>
<dbReference type="PANTHER" id="PTHR34512">
    <property type="entry name" value="CELL SURFACE PROTEIN"/>
    <property type="match status" value="1"/>
</dbReference>
<name>A0ABV5KIF9_9ACTN</name>
<dbReference type="PROSITE" id="PS51257">
    <property type="entry name" value="PROKAR_LIPOPROTEIN"/>
    <property type="match status" value="1"/>
</dbReference>
<dbReference type="EMBL" id="JBHMDG010000037">
    <property type="protein sequence ID" value="MFB9315675.1"/>
    <property type="molecule type" value="Genomic_DNA"/>
</dbReference>
<proteinExistence type="predicted"/>
<organism evidence="4 5">
    <name type="scientific">Nocardioides plantarum</name>
    <dbReference type="NCBI Taxonomy" id="29299"/>
    <lineage>
        <taxon>Bacteria</taxon>
        <taxon>Bacillati</taxon>
        <taxon>Actinomycetota</taxon>
        <taxon>Actinomycetes</taxon>
        <taxon>Propionibacteriales</taxon>
        <taxon>Nocardioidaceae</taxon>
        <taxon>Nocardioides</taxon>
    </lineage>
</organism>
<comment type="caution">
    <text evidence="4">The sequence shown here is derived from an EMBL/GenBank/DDBJ whole genome shotgun (WGS) entry which is preliminary data.</text>
</comment>
<evidence type="ECO:0000259" key="3">
    <source>
        <dbReference type="Pfam" id="PF13360"/>
    </source>
</evidence>
<feature type="compositionally biased region" description="Polar residues" evidence="1">
    <location>
        <begin position="55"/>
        <end position="65"/>
    </location>
</feature>
<feature type="chain" id="PRO_5046083579" evidence="2">
    <location>
        <begin position="22"/>
        <end position="439"/>
    </location>
</feature>
<dbReference type="Gene3D" id="2.130.10.10">
    <property type="entry name" value="YVTN repeat-like/Quinoprotein amine dehydrogenase"/>
    <property type="match status" value="1"/>
</dbReference>
<feature type="region of interest" description="Disordered" evidence="1">
    <location>
        <begin position="21"/>
        <end position="68"/>
    </location>
</feature>
<feature type="signal peptide" evidence="2">
    <location>
        <begin position="1"/>
        <end position="21"/>
    </location>
</feature>
<dbReference type="RefSeq" id="WP_170215344.1">
    <property type="nucleotide sequence ID" value="NZ_JBHMDG010000037.1"/>
</dbReference>
<gene>
    <name evidence="4" type="ORF">ACFFRI_21705</name>
</gene>
<reference evidence="4 5" key="1">
    <citation type="submission" date="2024-09" db="EMBL/GenBank/DDBJ databases">
        <authorList>
            <person name="Sun Q."/>
            <person name="Mori K."/>
        </authorList>
    </citation>
    <scope>NUCLEOTIDE SEQUENCE [LARGE SCALE GENOMIC DNA]</scope>
    <source>
        <strain evidence="4 5">JCM 9626</strain>
    </source>
</reference>
<accession>A0ABV5KIF9</accession>
<keyword evidence="2" id="KW-0732">Signal</keyword>
<dbReference type="Pfam" id="PF13360">
    <property type="entry name" value="PQQ_2"/>
    <property type="match status" value="1"/>
</dbReference>
<dbReference type="SUPFAM" id="SSF50998">
    <property type="entry name" value="Quinoprotein alcohol dehydrogenase-like"/>
    <property type="match status" value="1"/>
</dbReference>
<dbReference type="Proteomes" id="UP001589750">
    <property type="component" value="Unassembled WGS sequence"/>
</dbReference>
<dbReference type="InterPro" id="IPR011047">
    <property type="entry name" value="Quinoprotein_ADH-like_sf"/>
</dbReference>
<dbReference type="PANTHER" id="PTHR34512:SF30">
    <property type="entry name" value="OUTER MEMBRANE PROTEIN ASSEMBLY FACTOR BAMB"/>
    <property type="match status" value="1"/>
</dbReference>
<evidence type="ECO:0000313" key="5">
    <source>
        <dbReference type="Proteomes" id="UP001589750"/>
    </source>
</evidence>
<evidence type="ECO:0000313" key="4">
    <source>
        <dbReference type="EMBL" id="MFB9315675.1"/>
    </source>
</evidence>
<sequence length="439" mass="46516">MPRPRALTALALLLLLTGCSSDETRRPAEPTSSPAPTAAPLPLPVLEASERAPVRTSTRPVWTSPSDEERGVAVVGDLMLLTGERPEVVDLRSGRTTWRLPTKDVPLGATTGSVGDLNDEPALVDTADGPLVVLPYFAFACAYGCPEPTMEDGQRGAVAVDARTGDVVWGSGLTQSTQADYLRPRDDLARLSVMVEGVSSTSVVLGVADYGTLFYGRPDKTLPAYAVGLDPATGERLWARPDVVVDLVAGDLVIGRVNDASAPSLVALDARTGKERWRSTETARAVSVSPRVVVLDDVSGGARLLDSRTGRPLPQQPPTRTRGCARWISGDLDVACVWEDPEDLRAQPRLLTLGAERGLSLSATLSDDRDQDWTPTTIQDGVVSLDGYGGVAGAVDAAGGTLIGPDPDLTVVSVDDRYLVLGDGDGYDGYARLQVLRRR</sequence>